<evidence type="ECO:0000313" key="1">
    <source>
        <dbReference type="EMBL" id="CAG9862695.1"/>
    </source>
</evidence>
<sequence length="43" mass="4846">MREMQLVWAYGNERLDNALANSSSYFVLLIGTSYLLASTDFAI</sequence>
<reference evidence="1" key="1">
    <citation type="submission" date="2022-01" db="EMBL/GenBank/DDBJ databases">
        <authorList>
            <person name="King R."/>
        </authorList>
    </citation>
    <scope>NUCLEOTIDE SEQUENCE</scope>
</reference>
<proteinExistence type="predicted"/>
<accession>A0A9N9XR38</accession>
<dbReference type="EMBL" id="OU900099">
    <property type="protein sequence ID" value="CAG9862695.1"/>
    <property type="molecule type" value="Genomic_DNA"/>
</dbReference>
<dbReference type="AlphaFoldDB" id="A0A9N9XR38"/>
<gene>
    <name evidence="1" type="ORF">PHYEVI_LOCUS9001</name>
</gene>
<dbReference type="Proteomes" id="UP001153712">
    <property type="component" value="Chromosome 6"/>
</dbReference>
<organism evidence="1 2">
    <name type="scientific">Phyllotreta striolata</name>
    <name type="common">Striped flea beetle</name>
    <name type="synonym">Crioceris striolata</name>
    <dbReference type="NCBI Taxonomy" id="444603"/>
    <lineage>
        <taxon>Eukaryota</taxon>
        <taxon>Metazoa</taxon>
        <taxon>Ecdysozoa</taxon>
        <taxon>Arthropoda</taxon>
        <taxon>Hexapoda</taxon>
        <taxon>Insecta</taxon>
        <taxon>Pterygota</taxon>
        <taxon>Neoptera</taxon>
        <taxon>Endopterygota</taxon>
        <taxon>Coleoptera</taxon>
        <taxon>Polyphaga</taxon>
        <taxon>Cucujiformia</taxon>
        <taxon>Chrysomeloidea</taxon>
        <taxon>Chrysomelidae</taxon>
        <taxon>Galerucinae</taxon>
        <taxon>Alticini</taxon>
        <taxon>Phyllotreta</taxon>
    </lineage>
</organism>
<protein>
    <submittedName>
        <fullName evidence="1">Uncharacterized protein</fullName>
    </submittedName>
</protein>
<name>A0A9N9XR38_PHYSR</name>
<evidence type="ECO:0000313" key="2">
    <source>
        <dbReference type="Proteomes" id="UP001153712"/>
    </source>
</evidence>
<keyword evidence="2" id="KW-1185">Reference proteome</keyword>